<dbReference type="SUPFAM" id="SSF53850">
    <property type="entry name" value="Periplasmic binding protein-like II"/>
    <property type="match status" value="1"/>
</dbReference>
<dbReference type="AlphaFoldDB" id="A0A2S2E814"/>
<gene>
    <name evidence="3" type="ORF">HMF8227_02635</name>
</gene>
<evidence type="ECO:0000256" key="1">
    <source>
        <dbReference type="ARBA" id="ARBA00010333"/>
    </source>
</evidence>
<organism evidence="3 4">
    <name type="scientific">Saliniradius amylolyticus</name>
    <dbReference type="NCBI Taxonomy" id="2183582"/>
    <lineage>
        <taxon>Bacteria</taxon>
        <taxon>Pseudomonadati</taxon>
        <taxon>Pseudomonadota</taxon>
        <taxon>Gammaproteobacteria</taxon>
        <taxon>Alteromonadales</taxon>
        <taxon>Alteromonadaceae</taxon>
        <taxon>Saliniradius</taxon>
    </lineage>
</organism>
<dbReference type="Proteomes" id="UP000245728">
    <property type="component" value="Chromosome"/>
</dbReference>
<dbReference type="RefSeq" id="WP_109340607.1">
    <property type="nucleotide sequence ID" value="NZ_CP029347.1"/>
</dbReference>
<feature type="signal peptide" evidence="2">
    <location>
        <begin position="1"/>
        <end position="18"/>
    </location>
</feature>
<dbReference type="KEGG" id="salh:HMF8227_02635"/>
<reference evidence="3 4" key="1">
    <citation type="submission" date="2018-05" db="EMBL/GenBank/DDBJ databases">
        <title>Salinimonas sp. HMF8227 Genome sequencing and assembly.</title>
        <authorList>
            <person name="Kang H."/>
            <person name="Kang J."/>
            <person name="Cha I."/>
            <person name="Kim H."/>
            <person name="Joh K."/>
        </authorList>
    </citation>
    <scope>NUCLEOTIDE SEQUENCE [LARGE SCALE GENOMIC DNA]</scope>
    <source>
        <strain evidence="3 4">HMF8227</strain>
    </source>
</reference>
<keyword evidence="4" id="KW-1185">Reference proteome</keyword>
<dbReference type="Gene3D" id="3.40.190.10">
    <property type="entry name" value="Periplasmic binding protein-like II"/>
    <property type="match status" value="2"/>
</dbReference>
<dbReference type="EMBL" id="CP029347">
    <property type="protein sequence ID" value="AWL13087.1"/>
    <property type="molecule type" value="Genomic_DNA"/>
</dbReference>
<comment type="similarity">
    <text evidence="1">Belongs to the bacterial solute-binding protein 3 family.</text>
</comment>
<accession>A0A2S2E814</accession>
<name>A0A2S2E814_9ALTE</name>
<dbReference type="PANTHER" id="PTHR35936">
    <property type="entry name" value="MEMBRANE-BOUND LYTIC MUREIN TRANSGLYCOSYLASE F"/>
    <property type="match status" value="1"/>
</dbReference>
<proteinExistence type="inferred from homology"/>
<feature type="chain" id="PRO_5015391244" evidence="2">
    <location>
        <begin position="19"/>
        <end position="241"/>
    </location>
</feature>
<protein>
    <submittedName>
        <fullName evidence="3">Uncharacterized protein</fullName>
    </submittedName>
</protein>
<evidence type="ECO:0000256" key="2">
    <source>
        <dbReference type="SAM" id="SignalP"/>
    </source>
</evidence>
<dbReference type="OrthoDB" id="5296159at2"/>
<evidence type="ECO:0000313" key="3">
    <source>
        <dbReference type="EMBL" id="AWL13087.1"/>
    </source>
</evidence>
<dbReference type="PANTHER" id="PTHR35936:SF25">
    <property type="entry name" value="ABC TRANSPORTER SUBSTRATE-BINDING PROTEIN"/>
    <property type="match status" value="1"/>
</dbReference>
<sequence>MRFGSFLFALLLTSTVLAETVKLTSLEWPPYSGADLPEQGASIAVAKAAFNAMGHELQVDFFPWTRAVKLAEKQGSGYMGYFPEYYYESDTFSFSDPIGKGPLGLVEAKGNPITWSKINDLTKYTVGVVQDYVNTEELDKRIAAGDIDAQAVTSDDKNLRKLVAGRIDTAVIDANVFNYLVNNDQQLSSLADKLQMNARLLTEKKLFVAFKNTDEGNRWREIFNQGLQKIDVESIMNEHMQ</sequence>
<evidence type="ECO:0000313" key="4">
    <source>
        <dbReference type="Proteomes" id="UP000245728"/>
    </source>
</evidence>
<keyword evidence="2" id="KW-0732">Signal</keyword>